<accession>A0A5J4UN08</accession>
<evidence type="ECO:0000313" key="2">
    <source>
        <dbReference type="Proteomes" id="UP000324800"/>
    </source>
</evidence>
<reference evidence="1 2" key="1">
    <citation type="submission" date="2019-03" db="EMBL/GenBank/DDBJ databases">
        <title>Single cell metagenomics reveals metabolic interactions within the superorganism composed of flagellate Streblomastix strix and complex community of Bacteroidetes bacteria on its surface.</title>
        <authorList>
            <person name="Treitli S.C."/>
            <person name="Kolisko M."/>
            <person name="Husnik F."/>
            <person name="Keeling P."/>
            <person name="Hampl V."/>
        </authorList>
    </citation>
    <scope>NUCLEOTIDE SEQUENCE [LARGE SCALE GENOMIC DNA]</scope>
    <source>
        <strain evidence="1">ST1C</strain>
    </source>
</reference>
<organism evidence="1 2">
    <name type="scientific">Streblomastix strix</name>
    <dbReference type="NCBI Taxonomy" id="222440"/>
    <lineage>
        <taxon>Eukaryota</taxon>
        <taxon>Metamonada</taxon>
        <taxon>Preaxostyla</taxon>
        <taxon>Oxymonadida</taxon>
        <taxon>Streblomastigidae</taxon>
        <taxon>Streblomastix</taxon>
    </lineage>
</organism>
<dbReference type="AlphaFoldDB" id="A0A5J4UN08"/>
<evidence type="ECO:0000313" key="1">
    <source>
        <dbReference type="EMBL" id="KAA6371818.1"/>
    </source>
</evidence>
<protein>
    <submittedName>
        <fullName evidence="1">Uncharacterized protein</fullName>
    </submittedName>
</protein>
<name>A0A5J4UN08_9EUKA</name>
<gene>
    <name evidence="1" type="ORF">EZS28_032655</name>
</gene>
<proteinExistence type="predicted"/>
<dbReference type="EMBL" id="SNRW01014131">
    <property type="protein sequence ID" value="KAA6371818.1"/>
    <property type="molecule type" value="Genomic_DNA"/>
</dbReference>
<sequence length="290" mass="30918">MAGGTNQQILLANGDTTTLDSKLSRTYSSGSEGNIRLCVFPTGTGTGEPYIQFQVTCNTNAMQTIDLVPSYTVNGIVELYGSYSSAVYTAWIHMMAGSGGVTVTVSKQSKYWATRVTEILTQDIVTSISGAQTQIPISYNLGNGGIINNMLQVNPMNRNYTTFNNGIRIGNYSNYAALYLGCDSTAINTTKAGSSTSFAGVTCGAVQINTNGNNFNEGLRISRSTASDYSGIYLGCNPYQTSGSLTDQWRIVNTPTGELRIGVGKQLLNDNQGLKISADGKTLSFNGRVL</sequence>
<comment type="caution">
    <text evidence="1">The sequence shown here is derived from an EMBL/GenBank/DDBJ whole genome shotgun (WGS) entry which is preliminary data.</text>
</comment>
<dbReference type="Proteomes" id="UP000324800">
    <property type="component" value="Unassembled WGS sequence"/>
</dbReference>